<evidence type="ECO:0000313" key="2">
    <source>
        <dbReference type="Proteomes" id="UP000441399"/>
    </source>
</evidence>
<organism evidence="1 2">
    <name type="scientific">BD1-7 clade bacterium</name>
    <dbReference type="NCBI Taxonomy" id="2029982"/>
    <lineage>
        <taxon>Bacteria</taxon>
        <taxon>Pseudomonadati</taxon>
        <taxon>Pseudomonadota</taxon>
        <taxon>Gammaproteobacteria</taxon>
        <taxon>Cellvibrionales</taxon>
        <taxon>Spongiibacteraceae</taxon>
        <taxon>BD1-7 clade</taxon>
    </lineage>
</organism>
<evidence type="ECO:0000313" key="1">
    <source>
        <dbReference type="EMBL" id="CAA0103560.1"/>
    </source>
</evidence>
<dbReference type="Gene3D" id="1.20.120.1490">
    <property type="match status" value="1"/>
</dbReference>
<dbReference type="AlphaFoldDB" id="A0A5S9PHK3"/>
<dbReference type="EMBL" id="CACSIO010000010">
    <property type="protein sequence ID" value="CAA0103560.1"/>
    <property type="molecule type" value="Genomic_DNA"/>
</dbReference>
<reference evidence="1 2" key="1">
    <citation type="submission" date="2019-11" db="EMBL/GenBank/DDBJ databases">
        <authorList>
            <person name="Holert J."/>
        </authorList>
    </citation>
    <scope>NUCLEOTIDE SEQUENCE [LARGE SCALE GENOMIC DNA]</scope>
    <source>
        <strain evidence="1">SB11_3</strain>
    </source>
</reference>
<keyword evidence="2" id="KW-1185">Reference proteome</keyword>
<name>A0A5S9PHK3_9GAMM</name>
<gene>
    <name evidence="1" type="ORF">OPDIPICF_04551</name>
</gene>
<accession>A0A5S9PHK3</accession>
<protein>
    <submittedName>
        <fullName evidence="1">Uncharacterized protein</fullName>
    </submittedName>
</protein>
<sequence length="132" mass="15125">MAKAAELNHYPGPKHVLELAAELNLSHEQLDKTIAILGRMKSEAIHLGRELVCAEKQLDDDFKNATITHENIQKQLSEISTIRGKLREVHLRAHLDQRLVLTQEQVQQYDLLRGYAKRLDLLPHSHAPHLHI</sequence>
<proteinExistence type="predicted"/>
<dbReference type="Proteomes" id="UP000441399">
    <property type="component" value="Unassembled WGS sequence"/>
</dbReference>